<name>A0A934VD87_9BACT</name>
<comment type="caution">
    <text evidence="2">The sequence shown here is derived from an EMBL/GenBank/DDBJ whole genome shotgun (WGS) entry which is preliminary data.</text>
</comment>
<evidence type="ECO:0000313" key="3">
    <source>
        <dbReference type="Proteomes" id="UP000600139"/>
    </source>
</evidence>
<feature type="transmembrane region" description="Helical" evidence="1">
    <location>
        <begin position="33"/>
        <end position="53"/>
    </location>
</feature>
<organism evidence="2 3">
    <name type="scientific">Luteolibacter yonseiensis</name>
    <dbReference type="NCBI Taxonomy" id="1144680"/>
    <lineage>
        <taxon>Bacteria</taxon>
        <taxon>Pseudomonadati</taxon>
        <taxon>Verrucomicrobiota</taxon>
        <taxon>Verrucomicrobiia</taxon>
        <taxon>Verrucomicrobiales</taxon>
        <taxon>Verrucomicrobiaceae</taxon>
        <taxon>Luteolibacter</taxon>
    </lineage>
</organism>
<keyword evidence="3" id="KW-1185">Reference proteome</keyword>
<keyword evidence="1" id="KW-0812">Transmembrane</keyword>
<accession>A0A934VD87</accession>
<dbReference type="RefSeq" id="WP_200352706.1">
    <property type="nucleotide sequence ID" value="NZ_BAABHZ010000001.1"/>
</dbReference>
<dbReference type="AlphaFoldDB" id="A0A934VD87"/>
<sequence length="95" mass="11032">MKNKEPGSWDASTGLARAILHDRTERRKWMGRMVLVPLGMLAVGLWVIDAWIWESPWRVLFWWGGCAVATVMVMLFAMYDALAVIREEREKHKDS</sequence>
<feature type="transmembrane region" description="Helical" evidence="1">
    <location>
        <begin position="59"/>
        <end position="85"/>
    </location>
</feature>
<gene>
    <name evidence="2" type="ORF">JIN84_19305</name>
</gene>
<evidence type="ECO:0000313" key="2">
    <source>
        <dbReference type="EMBL" id="MBK1817776.1"/>
    </source>
</evidence>
<proteinExistence type="predicted"/>
<dbReference type="EMBL" id="JAENIK010000012">
    <property type="protein sequence ID" value="MBK1817776.1"/>
    <property type="molecule type" value="Genomic_DNA"/>
</dbReference>
<keyword evidence="1" id="KW-1133">Transmembrane helix</keyword>
<evidence type="ECO:0000256" key="1">
    <source>
        <dbReference type="SAM" id="Phobius"/>
    </source>
</evidence>
<keyword evidence="1" id="KW-0472">Membrane</keyword>
<dbReference type="Proteomes" id="UP000600139">
    <property type="component" value="Unassembled WGS sequence"/>
</dbReference>
<protein>
    <submittedName>
        <fullName evidence="2">Uncharacterized protein</fullName>
    </submittedName>
</protein>
<reference evidence="2" key="1">
    <citation type="submission" date="2021-01" db="EMBL/GenBank/DDBJ databases">
        <title>Modified the classification status of verrucomicrobia.</title>
        <authorList>
            <person name="Feng X."/>
        </authorList>
    </citation>
    <scope>NUCLEOTIDE SEQUENCE</scope>
    <source>
        <strain evidence="2">JCM 18052</strain>
    </source>
</reference>